<keyword evidence="2" id="KW-0472">Membrane</keyword>
<dbReference type="AlphaFoldDB" id="A0A6C0I563"/>
<organism evidence="3">
    <name type="scientific">viral metagenome</name>
    <dbReference type="NCBI Taxonomy" id="1070528"/>
    <lineage>
        <taxon>unclassified sequences</taxon>
        <taxon>metagenomes</taxon>
        <taxon>organismal metagenomes</taxon>
    </lineage>
</organism>
<accession>A0A6C0I563</accession>
<reference evidence="3" key="1">
    <citation type="journal article" date="2020" name="Nature">
        <title>Giant virus diversity and host interactions through global metagenomics.</title>
        <authorList>
            <person name="Schulz F."/>
            <person name="Roux S."/>
            <person name="Paez-Espino D."/>
            <person name="Jungbluth S."/>
            <person name="Walsh D.A."/>
            <person name="Denef V.J."/>
            <person name="McMahon K.D."/>
            <person name="Konstantinidis K.T."/>
            <person name="Eloe-Fadrosh E.A."/>
            <person name="Kyrpides N.C."/>
            <person name="Woyke T."/>
        </authorList>
    </citation>
    <scope>NUCLEOTIDE SEQUENCE</scope>
    <source>
        <strain evidence="3">GVMAG-M-3300023184-190</strain>
    </source>
</reference>
<feature type="region of interest" description="Disordered" evidence="1">
    <location>
        <begin position="1"/>
        <end position="28"/>
    </location>
</feature>
<feature type="transmembrane region" description="Helical" evidence="2">
    <location>
        <begin position="148"/>
        <end position="170"/>
    </location>
</feature>
<sequence length="218" mass="25019">MENTFTRISELPEGQGPPAAISVSNNGYDKSQSIPTNYVPINTHPNPYIGAPNTNTGPALQPLQPLQQQQQLSLDDRATIQQQQAVRLPSRDIVQDTTEFTHDEQIKPNFIPKANVSSDYVRDYQDMTERNVREHEEKKSRLQKLDDLLTEMQIPIFVTVLFLVFQLPIINTLIFKRLAFLPIYAEDGNFNFYGYIFKSLIFGCSYYGVLKFTNYFSN</sequence>
<dbReference type="EMBL" id="MN740092">
    <property type="protein sequence ID" value="QHT87545.1"/>
    <property type="molecule type" value="Genomic_DNA"/>
</dbReference>
<feature type="transmembrane region" description="Helical" evidence="2">
    <location>
        <begin position="190"/>
        <end position="210"/>
    </location>
</feature>
<name>A0A6C0I563_9ZZZZ</name>
<evidence type="ECO:0000256" key="2">
    <source>
        <dbReference type="SAM" id="Phobius"/>
    </source>
</evidence>
<evidence type="ECO:0000313" key="3">
    <source>
        <dbReference type="EMBL" id="QHT87545.1"/>
    </source>
</evidence>
<proteinExistence type="predicted"/>
<keyword evidence="2" id="KW-0812">Transmembrane</keyword>
<protein>
    <submittedName>
        <fullName evidence="3">Uncharacterized protein</fullName>
    </submittedName>
</protein>
<evidence type="ECO:0000256" key="1">
    <source>
        <dbReference type="SAM" id="MobiDB-lite"/>
    </source>
</evidence>
<keyword evidence="2" id="KW-1133">Transmembrane helix</keyword>